<dbReference type="InterPro" id="IPR043519">
    <property type="entry name" value="NT_sf"/>
</dbReference>
<dbReference type="PANTHER" id="PTHR47837:SF2">
    <property type="entry name" value="GTP PYROPHOSPHOKINASE YWAC"/>
    <property type="match status" value="1"/>
</dbReference>
<feature type="domain" description="RelA/SpoT" evidence="2">
    <location>
        <begin position="45"/>
        <end position="166"/>
    </location>
</feature>
<reference evidence="3 4" key="1">
    <citation type="submission" date="2020-08" db="EMBL/GenBank/DDBJ databases">
        <authorList>
            <person name="Liu C."/>
            <person name="Sun Q."/>
        </authorList>
    </citation>
    <scope>NUCLEOTIDE SEQUENCE [LARGE SCALE GENOMIC DNA]</scope>
    <source>
        <strain evidence="3 4">NSJ-38</strain>
    </source>
</reference>
<dbReference type="Gene3D" id="1.10.287.860">
    <property type="entry name" value="Nucleotidyltransferase"/>
    <property type="match status" value="1"/>
</dbReference>
<accession>A0A7G9G4K4</accession>
<evidence type="ECO:0000313" key="3">
    <source>
        <dbReference type="EMBL" id="QNM05736.1"/>
    </source>
</evidence>
<keyword evidence="3" id="KW-0418">Kinase</keyword>
<dbReference type="GO" id="GO:0016301">
    <property type="term" value="F:kinase activity"/>
    <property type="evidence" value="ECO:0007669"/>
    <property type="project" value="UniProtKB-KW"/>
</dbReference>
<organism evidence="3 4">
    <name type="scientific">Qiania dongpingensis</name>
    <dbReference type="NCBI Taxonomy" id="2763669"/>
    <lineage>
        <taxon>Bacteria</taxon>
        <taxon>Bacillati</taxon>
        <taxon>Bacillota</taxon>
        <taxon>Clostridia</taxon>
        <taxon>Lachnospirales</taxon>
        <taxon>Lachnospiraceae</taxon>
        <taxon>Qiania</taxon>
    </lineage>
</organism>
<sequence>MKIQLWRESLAPYHLAVEELVVKFNHIINECRESGVYSPIEAVQGRVKKISSILEKAQRKGIALNEFTEKLDDIAGIRIICQFVEDIDKVVQLIRSRRDMEVVSERDYISHTKESGYRSYHVNVLYEVYTMSGSHNIQVEIQIRTMAMNFWATIEHSLRYKYQEEIPEKLAGRLSAAAEAVLALDCEMSAIRDEIVDAQQLFQEKASVVADILNNLQNLYSGEEEYEDAMLNIQNEFYEIYHNGSLEELEEFGRRLDKLAAVRKVQGLHSF</sequence>
<name>A0A7G9G4K4_9FIRM</name>
<evidence type="ECO:0000256" key="1">
    <source>
        <dbReference type="ARBA" id="ARBA00004976"/>
    </source>
</evidence>
<dbReference type="UniPathway" id="UPA00908">
    <property type="reaction ID" value="UER00884"/>
</dbReference>
<gene>
    <name evidence="3" type="ORF">H9Q78_00755</name>
</gene>
<dbReference type="SUPFAM" id="SSF81301">
    <property type="entry name" value="Nucleotidyltransferase"/>
    <property type="match status" value="1"/>
</dbReference>
<keyword evidence="3" id="KW-0808">Transferase</keyword>
<dbReference type="PANTHER" id="PTHR47837">
    <property type="entry name" value="GTP PYROPHOSPHOKINASE YJBM"/>
    <property type="match status" value="1"/>
</dbReference>
<dbReference type="Pfam" id="PF04607">
    <property type="entry name" value="RelA_SpoT"/>
    <property type="match status" value="1"/>
</dbReference>
<comment type="pathway">
    <text evidence="1">Purine metabolism; ppGpp biosynthesis; ppGpp from GTP: step 1/2.</text>
</comment>
<evidence type="ECO:0000313" key="4">
    <source>
        <dbReference type="Proteomes" id="UP000515823"/>
    </source>
</evidence>
<evidence type="ECO:0000259" key="2">
    <source>
        <dbReference type="SMART" id="SM00954"/>
    </source>
</evidence>
<protein>
    <submittedName>
        <fullName evidence="3">GTP pyrophosphokinase family protein</fullName>
    </submittedName>
</protein>
<dbReference type="Proteomes" id="UP000515823">
    <property type="component" value="Chromosome"/>
</dbReference>
<dbReference type="KEGG" id="qdo:H9Q78_00755"/>
<dbReference type="Gene3D" id="3.30.460.10">
    <property type="entry name" value="Beta Polymerase, domain 2"/>
    <property type="match status" value="1"/>
</dbReference>
<keyword evidence="4" id="KW-1185">Reference proteome</keyword>
<dbReference type="SMART" id="SM00954">
    <property type="entry name" value="RelA_SpoT"/>
    <property type="match status" value="1"/>
</dbReference>
<dbReference type="InterPro" id="IPR052366">
    <property type="entry name" value="GTP_Pyrophosphokinase"/>
</dbReference>
<dbReference type="CDD" id="cd05399">
    <property type="entry name" value="NT_Rel-Spo_like"/>
    <property type="match status" value="1"/>
</dbReference>
<dbReference type="GO" id="GO:0015970">
    <property type="term" value="P:guanosine tetraphosphate biosynthetic process"/>
    <property type="evidence" value="ECO:0007669"/>
    <property type="project" value="UniProtKB-UniPathway"/>
</dbReference>
<dbReference type="AlphaFoldDB" id="A0A7G9G4K4"/>
<proteinExistence type="predicted"/>
<dbReference type="EMBL" id="CP060634">
    <property type="protein sequence ID" value="QNM05736.1"/>
    <property type="molecule type" value="Genomic_DNA"/>
</dbReference>
<dbReference type="RefSeq" id="WP_147595818.1">
    <property type="nucleotide sequence ID" value="NZ_CP060634.1"/>
</dbReference>
<dbReference type="InterPro" id="IPR007685">
    <property type="entry name" value="RelA_SpoT"/>
</dbReference>